<dbReference type="InterPro" id="IPR015424">
    <property type="entry name" value="PyrdxlP-dep_Trfase"/>
</dbReference>
<dbReference type="RefSeq" id="WP_187466015.1">
    <property type="nucleotide sequence ID" value="NZ_JACSIT010000083.1"/>
</dbReference>
<dbReference type="SUPFAM" id="SSF53383">
    <property type="entry name" value="PLP-dependent transferases"/>
    <property type="match status" value="1"/>
</dbReference>
<dbReference type="EMBL" id="JACSIT010000083">
    <property type="protein sequence ID" value="MBC6993919.1"/>
    <property type="molecule type" value="Genomic_DNA"/>
</dbReference>
<gene>
    <name evidence="8" type="ORF">H9S92_07090</name>
</gene>
<keyword evidence="9" id="KW-1185">Reference proteome</keyword>
<name>A0A923PMB9_9BACT</name>
<evidence type="ECO:0000256" key="6">
    <source>
        <dbReference type="RuleBase" id="RU003693"/>
    </source>
</evidence>
<keyword evidence="4" id="KW-0808">Transferase</keyword>
<dbReference type="InterPro" id="IPR004839">
    <property type="entry name" value="Aminotransferase_I/II_large"/>
</dbReference>
<dbReference type="Gene3D" id="3.40.640.10">
    <property type="entry name" value="Type I PLP-dependent aspartate aminotransferase-like (Major domain)"/>
    <property type="match status" value="1"/>
</dbReference>
<dbReference type="GO" id="GO:0008483">
    <property type="term" value="F:transaminase activity"/>
    <property type="evidence" value="ECO:0007669"/>
    <property type="project" value="UniProtKB-KW"/>
</dbReference>
<protein>
    <submittedName>
        <fullName evidence="8">Aminotransferase class I/II-fold pyridoxal phosphate-dependent enzyme</fullName>
    </submittedName>
</protein>
<dbReference type="PROSITE" id="PS00599">
    <property type="entry name" value="AA_TRANSFER_CLASS_2"/>
    <property type="match status" value="1"/>
</dbReference>
<organism evidence="8 9">
    <name type="scientific">Neolewinella lacunae</name>
    <dbReference type="NCBI Taxonomy" id="1517758"/>
    <lineage>
        <taxon>Bacteria</taxon>
        <taxon>Pseudomonadati</taxon>
        <taxon>Bacteroidota</taxon>
        <taxon>Saprospiria</taxon>
        <taxon>Saprospirales</taxon>
        <taxon>Lewinellaceae</taxon>
        <taxon>Neolewinella</taxon>
    </lineage>
</organism>
<dbReference type="AlphaFoldDB" id="A0A923PMB9"/>
<comment type="similarity">
    <text evidence="3">Belongs to the class-II pyridoxal-phosphate-dependent aminotransferase family. BioF subfamily.</text>
</comment>
<comment type="pathway">
    <text evidence="2">Lipid metabolism.</text>
</comment>
<evidence type="ECO:0000256" key="4">
    <source>
        <dbReference type="ARBA" id="ARBA00022679"/>
    </source>
</evidence>
<reference evidence="8" key="1">
    <citation type="submission" date="2020-08" db="EMBL/GenBank/DDBJ databases">
        <title>Lewinella bacteria from marine environments.</title>
        <authorList>
            <person name="Zhong Y."/>
        </authorList>
    </citation>
    <scope>NUCLEOTIDE SEQUENCE</scope>
    <source>
        <strain evidence="8">KCTC 42187</strain>
    </source>
</reference>
<evidence type="ECO:0000313" key="8">
    <source>
        <dbReference type="EMBL" id="MBC6993919.1"/>
    </source>
</evidence>
<dbReference type="InterPro" id="IPR001917">
    <property type="entry name" value="Aminotrans_II_pyridoxalP_BS"/>
</dbReference>
<evidence type="ECO:0000256" key="3">
    <source>
        <dbReference type="ARBA" id="ARBA00010008"/>
    </source>
</evidence>
<dbReference type="GO" id="GO:0030170">
    <property type="term" value="F:pyridoxal phosphate binding"/>
    <property type="evidence" value="ECO:0007669"/>
    <property type="project" value="InterPro"/>
</dbReference>
<dbReference type="Proteomes" id="UP000650081">
    <property type="component" value="Unassembled WGS sequence"/>
</dbReference>
<dbReference type="PANTHER" id="PTHR13693">
    <property type="entry name" value="CLASS II AMINOTRANSFERASE/8-AMINO-7-OXONONANOATE SYNTHASE"/>
    <property type="match status" value="1"/>
</dbReference>
<evidence type="ECO:0000256" key="1">
    <source>
        <dbReference type="ARBA" id="ARBA00001933"/>
    </source>
</evidence>
<comment type="caution">
    <text evidence="8">The sequence shown here is derived from an EMBL/GenBank/DDBJ whole genome shotgun (WGS) entry which is preliminary data.</text>
</comment>
<comment type="cofactor">
    <cofactor evidence="1 6">
        <name>pyridoxal 5'-phosphate</name>
        <dbReference type="ChEBI" id="CHEBI:597326"/>
    </cofactor>
</comment>
<keyword evidence="5 6" id="KW-0663">Pyridoxal phosphate</keyword>
<dbReference type="InterPro" id="IPR015422">
    <property type="entry name" value="PyrdxlP-dep_Trfase_small"/>
</dbReference>
<dbReference type="InterPro" id="IPR050087">
    <property type="entry name" value="AON_synthase_class-II"/>
</dbReference>
<accession>A0A923PMB9</accession>
<proteinExistence type="inferred from homology"/>
<dbReference type="Pfam" id="PF00155">
    <property type="entry name" value="Aminotran_1_2"/>
    <property type="match status" value="1"/>
</dbReference>
<evidence type="ECO:0000313" key="9">
    <source>
        <dbReference type="Proteomes" id="UP000650081"/>
    </source>
</evidence>
<evidence type="ECO:0000256" key="2">
    <source>
        <dbReference type="ARBA" id="ARBA00005189"/>
    </source>
</evidence>
<dbReference type="Gene3D" id="3.90.1150.10">
    <property type="entry name" value="Aspartate Aminotransferase, domain 1"/>
    <property type="match status" value="1"/>
</dbReference>
<keyword evidence="8" id="KW-0032">Aminotransferase</keyword>
<feature type="domain" description="Aminotransferase class I/classII large" evidence="7">
    <location>
        <begin position="28"/>
        <end position="372"/>
    </location>
</feature>
<sequence>MADFLQQRLAEIAAAGTWRTLGGTLAGVDFWSNDYLGLARTQVPGTSLQKRGETAASTWSGATGSRSISGDAAEWHGIEADIAAYHGYPTALVFNSGYTANLGLLSALVRRTDTLLYDELVHASCRDGIRLGLGKALRFPHNDLLALERLLAAARPDGQRFVLTESRFSMDGDLAPLPELAGLCARFGAQLIVDEAHSGGLEGRAGAGLVASHGLQDQVFATIITYGKAFGTHGGAVLGSQNLREYLINTCRPFIYTTGPAPDQWYGIAGAYAKLANYHASRYAALGDNIAYFRSAAERAGLGVSLSGGEGPIQIFSTPGNAAVLAAEAACRRAGLLVKGIRSPTVAAGAERLRICLHAYNTAAEMDALLRVLAGLGDVD</sequence>
<dbReference type="InterPro" id="IPR015421">
    <property type="entry name" value="PyrdxlP-dep_Trfase_major"/>
</dbReference>
<evidence type="ECO:0000256" key="5">
    <source>
        <dbReference type="ARBA" id="ARBA00022898"/>
    </source>
</evidence>
<dbReference type="PANTHER" id="PTHR13693:SF77">
    <property type="entry name" value="8-AMINO-7-OXONONANOATE SYNTHASE"/>
    <property type="match status" value="1"/>
</dbReference>
<evidence type="ECO:0000259" key="7">
    <source>
        <dbReference type="Pfam" id="PF00155"/>
    </source>
</evidence>